<organism evidence="5">
    <name type="scientific">Nyssomyia neivai</name>
    <dbReference type="NCBI Taxonomy" id="330878"/>
    <lineage>
        <taxon>Eukaryota</taxon>
        <taxon>Metazoa</taxon>
        <taxon>Ecdysozoa</taxon>
        <taxon>Arthropoda</taxon>
        <taxon>Hexapoda</taxon>
        <taxon>Insecta</taxon>
        <taxon>Pterygota</taxon>
        <taxon>Neoptera</taxon>
        <taxon>Endopterygota</taxon>
        <taxon>Diptera</taxon>
        <taxon>Nematocera</taxon>
        <taxon>Psychodoidea</taxon>
        <taxon>Psychodidae</taxon>
        <taxon>Nyssomyia</taxon>
    </lineage>
</organism>
<feature type="compositionally biased region" description="Basic and acidic residues" evidence="3">
    <location>
        <begin position="163"/>
        <end position="175"/>
    </location>
</feature>
<dbReference type="PANTHER" id="PTHR13495">
    <property type="entry name" value="NEFA-INTERACTING NUCLEAR PROTEIN NIP30"/>
    <property type="match status" value="1"/>
</dbReference>
<evidence type="ECO:0000256" key="3">
    <source>
        <dbReference type="SAM" id="MobiDB-lite"/>
    </source>
</evidence>
<name>A0A1L8DXC9_9DIPT</name>
<sequence>MSSGFVTETELAEARKQRQEEWEKVRRPEDPEERPEEPYDGRSLFERLKEQKDKKDLEFEESRKLKNLIRGLDDDEIDFLDMVDQSKMNAEKLKHLQEMKEIQEFRERQNTIDESQIDKKRQMEMEKPKITRSSSSHTSQKSILKGVIVQKRKPSEPTGNEPAAKKVDTPAKEKSDGNLVCVGVLPGIGKYDSSDESDSSCTDLDEEVSVSCCMDLVGRKILKKSDDDCK</sequence>
<proteinExistence type="predicted"/>
<feature type="compositionally biased region" description="Basic and acidic residues" evidence="3">
    <location>
        <begin position="104"/>
        <end position="129"/>
    </location>
</feature>
<dbReference type="InterPro" id="IPR019331">
    <property type="entry name" value="FAM192A/Fyv6_N"/>
</dbReference>
<feature type="compositionally biased region" description="Basic and acidic residues" evidence="3">
    <location>
        <begin position="36"/>
        <end position="47"/>
    </location>
</feature>
<feature type="domain" description="FAM192A/Fyv6 N-terminal" evidence="4">
    <location>
        <begin position="5"/>
        <end position="106"/>
    </location>
</feature>
<evidence type="ECO:0000259" key="4">
    <source>
        <dbReference type="Pfam" id="PF10187"/>
    </source>
</evidence>
<evidence type="ECO:0000256" key="2">
    <source>
        <dbReference type="ARBA" id="ARBA00023242"/>
    </source>
</evidence>
<comment type="subcellular location">
    <subcellularLocation>
        <location evidence="1">Nucleus</location>
    </subcellularLocation>
</comment>
<dbReference type="EMBL" id="GFDF01002993">
    <property type="protein sequence ID" value="JAV11091.1"/>
    <property type="molecule type" value="Transcribed_RNA"/>
</dbReference>
<dbReference type="GO" id="GO:0005634">
    <property type="term" value="C:nucleus"/>
    <property type="evidence" value="ECO:0007669"/>
    <property type="project" value="UniProtKB-SubCell"/>
</dbReference>
<protein>
    <submittedName>
        <fullName evidence="5">Putative nefa-interacting nuclear protein nip30</fullName>
    </submittedName>
</protein>
<dbReference type="AlphaFoldDB" id="A0A1L8DXC9"/>
<dbReference type="PANTHER" id="PTHR13495:SF0">
    <property type="entry name" value="PSME3-INTERACTING PROTEIN"/>
    <property type="match status" value="1"/>
</dbReference>
<dbReference type="Pfam" id="PF10187">
    <property type="entry name" value="FAM192A_Fyv6_N"/>
    <property type="match status" value="1"/>
</dbReference>
<keyword evidence="2" id="KW-0539">Nucleus</keyword>
<feature type="region of interest" description="Disordered" evidence="3">
    <location>
        <begin position="1"/>
        <end position="47"/>
    </location>
</feature>
<feature type="compositionally biased region" description="Low complexity" evidence="3">
    <location>
        <begin position="133"/>
        <end position="142"/>
    </location>
</feature>
<evidence type="ECO:0000313" key="5">
    <source>
        <dbReference type="EMBL" id="JAV11091.1"/>
    </source>
</evidence>
<accession>A0A1L8DXC9</accession>
<feature type="region of interest" description="Disordered" evidence="3">
    <location>
        <begin position="104"/>
        <end position="175"/>
    </location>
</feature>
<dbReference type="InterPro" id="IPR039845">
    <property type="entry name" value="FAM192A"/>
</dbReference>
<reference evidence="5" key="1">
    <citation type="submission" date="2016-12" db="EMBL/GenBank/DDBJ databases">
        <title>An insight into the sialome and mialome of the sand fly, Nyssomyia neivai.</title>
        <authorList>
            <person name="Sebastian V."/>
            <person name="Goulart T.M."/>
            <person name="Oliveira W."/>
            <person name="Calvo E."/>
            <person name="Oliveira L.F."/>
            <person name="Pinto M.C."/>
            <person name="Rosselino A.M."/>
            <person name="Ribeiro J.M."/>
        </authorList>
    </citation>
    <scope>NUCLEOTIDE SEQUENCE</scope>
</reference>
<evidence type="ECO:0000256" key="1">
    <source>
        <dbReference type="ARBA" id="ARBA00004123"/>
    </source>
</evidence>
<feature type="compositionally biased region" description="Basic and acidic residues" evidence="3">
    <location>
        <begin position="12"/>
        <end position="29"/>
    </location>
</feature>